<comment type="caution">
    <text evidence="2">The sequence shown here is derived from an EMBL/GenBank/DDBJ whole genome shotgun (WGS) entry which is preliminary data.</text>
</comment>
<dbReference type="GO" id="GO:0071111">
    <property type="term" value="F:cyclic-guanylate-specific phosphodiesterase activity"/>
    <property type="evidence" value="ECO:0007669"/>
    <property type="project" value="InterPro"/>
</dbReference>
<dbReference type="Proteomes" id="UP000616595">
    <property type="component" value="Unassembled WGS sequence"/>
</dbReference>
<dbReference type="EMBL" id="WJBD01000020">
    <property type="protein sequence ID" value="MBC3889525.1"/>
    <property type="molecule type" value="Genomic_DNA"/>
</dbReference>
<dbReference type="CDD" id="cd01948">
    <property type="entry name" value="EAL"/>
    <property type="match status" value="1"/>
</dbReference>
<evidence type="ECO:0000259" key="1">
    <source>
        <dbReference type="PROSITE" id="PS50883"/>
    </source>
</evidence>
<dbReference type="PANTHER" id="PTHR33121">
    <property type="entry name" value="CYCLIC DI-GMP PHOSPHODIESTERASE PDEF"/>
    <property type="match status" value="1"/>
</dbReference>
<dbReference type="RefSeq" id="WP_148568357.1">
    <property type="nucleotide sequence ID" value="NZ_RXYA01000017.1"/>
</dbReference>
<sequence>KDMGVSISIDDFGTEFSSLSRIKDLPVDRLKIDMQFIKGIGVNTRDESIISVMIYLAKRLGLKIIAEGVETAEQMAFLRDENCDEIQGYYYFKPLSADEIAREIFY</sequence>
<name>A0A923HYJ6_9FIRM</name>
<dbReference type="Gene3D" id="3.20.20.450">
    <property type="entry name" value="EAL domain"/>
    <property type="match status" value="1"/>
</dbReference>
<dbReference type="InterPro" id="IPR050706">
    <property type="entry name" value="Cyclic-di-GMP_PDE-like"/>
</dbReference>
<dbReference type="Pfam" id="PF00563">
    <property type="entry name" value="EAL"/>
    <property type="match status" value="1"/>
</dbReference>
<dbReference type="SMART" id="SM00052">
    <property type="entry name" value="EAL"/>
    <property type="match status" value="1"/>
</dbReference>
<dbReference type="AlphaFoldDB" id="A0A923HYJ6"/>
<organism evidence="2 3">
    <name type="scientific">Acetobacterium paludosum</name>
    <dbReference type="NCBI Taxonomy" id="52693"/>
    <lineage>
        <taxon>Bacteria</taxon>
        <taxon>Bacillati</taxon>
        <taxon>Bacillota</taxon>
        <taxon>Clostridia</taxon>
        <taxon>Eubacteriales</taxon>
        <taxon>Eubacteriaceae</taxon>
        <taxon>Acetobacterium</taxon>
    </lineage>
</organism>
<dbReference type="SUPFAM" id="SSF141868">
    <property type="entry name" value="EAL domain-like"/>
    <property type="match status" value="1"/>
</dbReference>
<dbReference type="PROSITE" id="PS50883">
    <property type="entry name" value="EAL"/>
    <property type="match status" value="1"/>
</dbReference>
<dbReference type="PANTHER" id="PTHR33121:SF70">
    <property type="entry name" value="SIGNALING PROTEIN YKOW"/>
    <property type="match status" value="1"/>
</dbReference>
<feature type="domain" description="EAL" evidence="1">
    <location>
        <begin position="1"/>
        <end position="106"/>
    </location>
</feature>
<dbReference type="InterPro" id="IPR001633">
    <property type="entry name" value="EAL_dom"/>
</dbReference>
<dbReference type="InterPro" id="IPR035919">
    <property type="entry name" value="EAL_sf"/>
</dbReference>
<proteinExistence type="predicted"/>
<gene>
    <name evidence="2" type="ORF">GH810_14520</name>
</gene>
<evidence type="ECO:0000313" key="2">
    <source>
        <dbReference type="EMBL" id="MBC3889525.1"/>
    </source>
</evidence>
<accession>A0A923HYJ6</accession>
<reference evidence="2" key="1">
    <citation type="submission" date="2019-10" db="EMBL/GenBank/DDBJ databases">
        <authorList>
            <person name="Ross D.E."/>
            <person name="Gulliver D."/>
        </authorList>
    </citation>
    <scope>NUCLEOTIDE SEQUENCE</scope>
    <source>
        <strain evidence="2">DER-2019</strain>
    </source>
</reference>
<evidence type="ECO:0000313" key="3">
    <source>
        <dbReference type="Proteomes" id="UP000616595"/>
    </source>
</evidence>
<protein>
    <submittedName>
        <fullName evidence="2">EAL domain-containing protein</fullName>
    </submittedName>
</protein>
<dbReference type="OrthoDB" id="9805474at2"/>
<feature type="non-terminal residue" evidence="2">
    <location>
        <position position="1"/>
    </location>
</feature>
<keyword evidence="3" id="KW-1185">Reference proteome</keyword>
<reference evidence="2" key="2">
    <citation type="submission" date="2020-10" db="EMBL/GenBank/DDBJ databases">
        <title>Comparative genomics of the Acetobacterium genus.</title>
        <authorList>
            <person name="Marshall C."/>
            <person name="May H."/>
            <person name="Norman S."/>
        </authorList>
    </citation>
    <scope>NUCLEOTIDE SEQUENCE</scope>
    <source>
        <strain evidence="2">DER-2019</strain>
    </source>
</reference>